<dbReference type="InterPro" id="IPR003731">
    <property type="entry name" value="Di-Nase_FeMo-co_biosynth"/>
</dbReference>
<dbReference type="RefSeq" id="WP_073075813.1">
    <property type="nucleotide sequence ID" value="NZ_FQXV01000001.1"/>
</dbReference>
<organism evidence="2 3">
    <name type="scientific">Sporobacter termitidis DSM 10068</name>
    <dbReference type="NCBI Taxonomy" id="1123282"/>
    <lineage>
        <taxon>Bacteria</taxon>
        <taxon>Bacillati</taxon>
        <taxon>Bacillota</taxon>
        <taxon>Clostridia</taxon>
        <taxon>Eubacteriales</taxon>
        <taxon>Oscillospiraceae</taxon>
        <taxon>Sporobacter</taxon>
    </lineage>
</organism>
<reference evidence="2 3" key="1">
    <citation type="submission" date="2016-11" db="EMBL/GenBank/DDBJ databases">
        <authorList>
            <person name="Jaros S."/>
            <person name="Januszkiewicz K."/>
            <person name="Wedrychowicz H."/>
        </authorList>
    </citation>
    <scope>NUCLEOTIDE SEQUENCE [LARGE SCALE GENOMIC DNA]</scope>
    <source>
        <strain evidence="2 3">DSM 10068</strain>
    </source>
</reference>
<feature type="domain" description="Dinitrogenase iron-molybdenum cofactor biosynthesis" evidence="1">
    <location>
        <begin position="11"/>
        <end position="104"/>
    </location>
</feature>
<accession>A0A1M5TVL6</accession>
<sequence>MPLRIAAASSDGKVVNRHFGAARQFLIFDVDGAGIRFVEKRESEPPCSQGAHDDQKLQHTIRLMADCDAVLVSRIGPVAAALLAQSGISAMEFGGFIEDAVYKLVNSYYDDRKSIKNE</sequence>
<evidence type="ECO:0000313" key="3">
    <source>
        <dbReference type="Proteomes" id="UP000183995"/>
    </source>
</evidence>
<dbReference type="PANTHER" id="PTHR33937">
    <property type="entry name" value="IRON-MOLYBDENUM PROTEIN-RELATED-RELATED"/>
    <property type="match status" value="1"/>
</dbReference>
<dbReference type="PANTHER" id="PTHR33937:SF2">
    <property type="entry name" value="DINITROGENASE IRON-MOLYBDENUM COFACTOR BIOSYNTHESIS DOMAIN-CONTAINING PROTEIN"/>
    <property type="match status" value="1"/>
</dbReference>
<protein>
    <submittedName>
        <fullName evidence="2">Predicted Fe-Mo cluster-binding protein, NifX family</fullName>
    </submittedName>
</protein>
<dbReference type="InterPro" id="IPR051840">
    <property type="entry name" value="NifX/NifY_domain"/>
</dbReference>
<dbReference type="Gene3D" id="3.30.420.130">
    <property type="entry name" value="Dinitrogenase iron-molybdenum cofactor biosynthesis domain"/>
    <property type="match status" value="1"/>
</dbReference>
<dbReference type="AlphaFoldDB" id="A0A1M5TVL6"/>
<gene>
    <name evidence="2" type="ORF">SAMN02745823_00243</name>
</gene>
<evidence type="ECO:0000313" key="2">
    <source>
        <dbReference type="EMBL" id="SHH54636.1"/>
    </source>
</evidence>
<dbReference type="SUPFAM" id="SSF53146">
    <property type="entry name" value="Nitrogenase accessory factor-like"/>
    <property type="match status" value="1"/>
</dbReference>
<dbReference type="STRING" id="1123282.SAMN02745823_00243"/>
<name>A0A1M5TVL6_9FIRM</name>
<dbReference type="InterPro" id="IPR036105">
    <property type="entry name" value="DiNase_FeMo-co_biosyn_sf"/>
</dbReference>
<dbReference type="Pfam" id="PF02579">
    <property type="entry name" value="Nitro_FeMo-Co"/>
    <property type="match status" value="1"/>
</dbReference>
<keyword evidence="3" id="KW-1185">Reference proteome</keyword>
<dbReference type="EMBL" id="FQXV01000001">
    <property type="protein sequence ID" value="SHH54636.1"/>
    <property type="molecule type" value="Genomic_DNA"/>
</dbReference>
<dbReference type="OrthoDB" id="280278at2"/>
<evidence type="ECO:0000259" key="1">
    <source>
        <dbReference type="Pfam" id="PF02579"/>
    </source>
</evidence>
<proteinExistence type="predicted"/>
<dbReference type="Proteomes" id="UP000183995">
    <property type="component" value="Unassembled WGS sequence"/>
</dbReference>